<keyword evidence="9" id="KW-1185">Reference proteome</keyword>
<evidence type="ECO:0000313" key="8">
    <source>
        <dbReference type="EMBL" id="KAH6689806.1"/>
    </source>
</evidence>
<evidence type="ECO:0000256" key="2">
    <source>
        <dbReference type="ARBA" id="ARBA00005466"/>
    </source>
</evidence>
<dbReference type="GO" id="GO:0071949">
    <property type="term" value="F:FAD binding"/>
    <property type="evidence" value="ECO:0007669"/>
    <property type="project" value="InterPro"/>
</dbReference>
<dbReference type="Pfam" id="PF08031">
    <property type="entry name" value="BBE"/>
    <property type="match status" value="1"/>
</dbReference>
<evidence type="ECO:0000256" key="1">
    <source>
        <dbReference type="ARBA" id="ARBA00001974"/>
    </source>
</evidence>
<dbReference type="Pfam" id="PF01565">
    <property type="entry name" value="FAD_binding_4"/>
    <property type="match status" value="1"/>
</dbReference>
<dbReference type="EMBL" id="JAGSXJ010000007">
    <property type="protein sequence ID" value="KAH6689806.1"/>
    <property type="molecule type" value="Genomic_DNA"/>
</dbReference>
<dbReference type="PANTHER" id="PTHR42973">
    <property type="entry name" value="BINDING OXIDOREDUCTASE, PUTATIVE (AFU_ORTHOLOGUE AFUA_1G17690)-RELATED"/>
    <property type="match status" value="1"/>
</dbReference>
<keyword evidence="6" id="KW-0732">Signal</keyword>
<evidence type="ECO:0000256" key="5">
    <source>
        <dbReference type="ARBA" id="ARBA00023002"/>
    </source>
</evidence>
<dbReference type="SUPFAM" id="SSF56176">
    <property type="entry name" value="FAD-binding/transporter-associated domain-like"/>
    <property type="match status" value="1"/>
</dbReference>
<dbReference type="InterPro" id="IPR036318">
    <property type="entry name" value="FAD-bd_PCMH-like_sf"/>
</dbReference>
<dbReference type="InterPro" id="IPR012951">
    <property type="entry name" value="BBE"/>
</dbReference>
<dbReference type="InterPro" id="IPR016169">
    <property type="entry name" value="FAD-bd_PCMH_sub2"/>
</dbReference>
<keyword evidence="3" id="KW-0285">Flavoprotein</keyword>
<evidence type="ECO:0000313" key="9">
    <source>
        <dbReference type="Proteomes" id="UP000770015"/>
    </source>
</evidence>
<evidence type="ECO:0000256" key="6">
    <source>
        <dbReference type="SAM" id="SignalP"/>
    </source>
</evidence>
<gene>
    <name evidence="8" type="ORF">F5X68DRAFT_74764</name>
</gene>
<dbReference type="PANTHER" id="PTHR42973:SF39">
    <property type="entry name" value="FAD-BINDING PCMH-TYPE DOMAIN-CONTAINING PROTEIN"/>
    <property type="match status" value="1"/>
</dbReference>
<dbReference type="Proteomes" id="UP000770015">
    <property type="component" value="Unassembled WGS sequence"/>
</dbReference>
<comment type="similarity">
    <text evidence="2">Belongs to the oxygen-dependent FAD-linked oxidoreductase family.</text>
</comment>
<dbReference type="InterPro" id="IPR006094">
    <property type="entry name" value="Oxid_FAD_bind_N"/>
</dbReference>
<dbReference type="OrthoDB" id="9983560at2759"/>
<feature type="domain" description="FAD-binding PCMH-type" evidence="7">
    <location>
        <begin position="113"/>
        <end position="291"/>
    </location>
</feature>
<dbReference type="InterPro" id="IPR050416">
    <property type="entry name" value="FAD-linked_Oxidoreductase"/>
</dbReference>
<evidence type="ECO:0000256" key="4">
    <source>
        <dbReference type="ARBA" id="ARBA00022827"/>
    </source>
</evidence>
<proteinExistence type="inferred from homology"/>
<dbReference type="Gene3D" id="3.30.465.10">
    <property type="match status" value="2"/>
</dbReference>
<feature type="signal peptide" evidence="6">
    <location>
        <begin position="1"/>
        <end position="24"/>
    </location>
</feature>
<name>A0A9P8VH24_9PEZI</name>
<dbReference type="InterPro" id="IPR016166">
    <property type="entry name" value="FAD-bd_PCMH"/>
</dbReference>
<keyword evidence="4" id="KW-0274">FAD</keyword>
<evidence type="ECO:0000259" key="7">
    <source>
        <dbReference type="PROSITE" id="PS51387"/>
    </source>
</evidence>
<reference evidence="8" key="1">
    <citation type="journal article" date="2021" name="Nat. Commun.">
        <title>Genetic determinants of endophytism in the Arabidopsis root mycobiome.</title>
        <authorList>
            <person name="Mesny F."/>
            <person name="Miyauchi S."/>
            <person name="Thiergart T."/>
            <person name="Pickel B."/>
            <person name="Atanasova L."/>
            <person name="Karlsson M."/>
            <person name="Huettel B."/>
            <person name="Barry K.W."/>
            <person name="Haridas S."/>
            <person name="Chen C."/>
            <person name="Bauer D."/>
            <person name="Andreopoulos W."/>
            <person name="Pangilinan J."/>
            <person name="LaButti K."/>
            <person name="Riley R."/>
            <person name="Lipzen A."/>
            <person name="Clum A."/>
            <person name="Drula E."/>
            <person name="Henrissat B."/>
            <person name="Kohler A."/>
            <person name="Grigoriev I.V."/>
            <person name="Martin F.M."/>
            <person name="Hacquard S."/>
        </authorList>
    </citation>
    <scope>NUCLEOTIDE SEQUENCE</scope>
    <source>
        <strain evidence="8">MPI-SDFR-AT-0117</strain>
    </source>
</reference>
<comment type="cofactor">
    <cofactor evidence="1">
        <name>FAD</name>
        <dbReference type="ChEBI" id="CHEBI:57692"/>
    </cofactor>
</comment>
<dbReference type="PROSITE" id="PS51387">
    <property type="entry name" value="FAD_PCMH"/>
    <property type="match status" value="1"/>
</dbReference>
<protein>
    <submittedName>
        <fullName evidence="8">FAD binding domain-containing protein</fullName>
    </submittedName>
</protein>
<feature type="chain" id="PRO_5040199245" evidence="6">
    <location>
        <begin position="25"/>
        <end position="566"/>
    </location>
</feature>
<keyword evidence="5" id="KW-0560">Oxidoreductase</keyword>
<dbReference type="GO" id="GO:0016491">
    <property type="term" value="F:oxidoreductase activity"/>
    <property type="evidence" value="ECO:0007669"/>
    <property type="project" value="UniProtKB-KW"/>
</dbReference>
<accession>A0A9P8VH24</accession>
<dbReference type="AlphaFoldDB" id="A0A9P8VH24"/>
<organism evidence="8 9">
    <name type="scientific">Plectosphaerella plurivora</name>
    <dbReference type="NCBI Taxonomy" id="936078"/>
    <lineage>
        <taxon>Eukaryota</taxon>
        <taxon>Fungi</taxon>
        <taxon>Dikarya</taxon>
        <taxon>Ascomycota</taxon>
        <taxon>Pezizomycotina</taxon>
        <taxon>Sordariomycetes</taxon>
        <taxon>Hypocreomycetidae</taxon>
        <taxon>Glomerellales</taxon>
        <taxon>Plectosphaerellaceae</taxon>
        <taxon>Plectosphaerella</taxon>
    </lineage>
</organism>
<comment type="caution">
    <text evidence="8">The sequence shown here is derived from an EMBL/GenBank/DDBJ whole genome shotgun (WGS) entry which is preliminary data.</text>
</comment>
<evidence type="ECO:0000256" key="3">
    <source>
        <dbReference type="ARBA" id="ARBA00022630"/>
    </source>
</evidence>
<sequence length="566" mass="60186">MKAVNFLAAVFLAAASSLAAPAESCRCLPGDACWPATAKWNALNSTVAGRLVATKPIGSPCHDPTFDAAACDALKASWFNPLTHIPSSSSVMQTYFANQSCDPFTDRAIPCTLGNYVSYAVEATCNADIVAALKFAKTNKLRVVVRNTGHDFLGRSTGAGALAIWTHRLKSIDFTTWNDKFYKGPAVTVGAGVLGYEILEAANTKGLSVVTGECATVGLAGGFTQGGGHSALSTQFGLGADQTLAFQVITADGKLVTASATKNTDLYWAMSGGGGGTFGVVVGLTVRAHETAPVGGAAFQLLSPVVGKAKFDAAVARFHDLLPAMVDQGAMVVFLLNSQFLVVRPMTVWNATAEHVRDVVLAPFVTALKEELSIDLAVRYTALSYRDHYDTHMGPLPQGNIEVQRFQFGGRLIPRATIEDNTEQYTSTILNLTANGVLAAGSAAKYAAPAGAAANSVLPAWRGALVQLQLITNWDSTAPWEAMEAAQKKMTNEFMPQIEAVTPGSGSYMNEADFRQPNWQGVFYGTNYAKLLSIKRKYDPESMFYVIKGVGSEDWNVAANGRMCRA</sequence>